<sequence precursor="true">MNQTTFNAFVIALAVVWTSGSAVADETTTPSWMRGVSTFNGTGYDLPDTDALPVAIASPAAPASTVSPAAPSSTFTLPTISGASDGGAPPYVVPVDPASPRSNPYVASQSVANPYFDMPRANTSAVARAILDSSSSSAPNPTSSSSVKTVSNEVPSLPMPLVSPSQSTDESYVGSSVVPASPSDVSAFDQAMGDQAAIDTPPLQESVTHWYQYPARWMKGWDSNAEFGIDGSGGNAETLALQTGLELKRKTDISTFTIDVDYRQASSRDTTIEDNGRFNLDYDRLLGDTNWSLFGKFGLEWDKFKAFDLRINTNAGLGYHWIRTDTATLVTRFGAGASKEIGSPDDAWSPEAVFGIEAERQLTDRQKLKGKVDYFPAWDDFNNYRLVADASWEMLLDGSDNLSLKLAATDRYDSTPQGARPNDIYYSLLLLYKF</sequence>
<feature type="compositionally biased region" description="Low complexity" evidence="1">
    <location>
        <begin position="154"/>
        <end position="178"/>
    </location>
</feature>
<evidence type="ECO:0000259" key="3">
    <source>
        <dbReference type="PROSITE" id="PS50013"/>
    </source>
</evidence>
<dbReference type="AlphaFoldDB" id="A0A5C6EHC5"/>
<evidence type="ECO:0000256" key="2">
    <source>
        <dbReference type="SAM" id="SignalP"/>
    </source>
</evidence>
<proteinExistence type="predicted"/>
<feature type="region of interest" description="Disordered" evidence="1">
    <location>
        <begin position="133"/>
        <end position="178"/>
    </location>
</feature>
<dbReference type="Pfam" id="PF04338">
    <property type="entry name" value="DUF481"/>
    <property type="match status" value="1"/>
</dbReference>
<dbReference type="InterPro" id="IPR007433">
    <property type="entry name" value="DUF481"/>
</dbReference>
<protein>
    <recommendedName>
        <fullName evidence="3">Chromo domain-containing protein</fullName>
    </recommendedName>
</protein>
<feature type="compositionally biased region" description="Low complexity" evidence="1">
    <location>
        <begin position="133"/>
        <end position="146"/>
    </location>
</feature>
<feature type="chain" id="PRO_5023149550" description="Chromo domain-containing protein" evidence="2">
    <location>
        <begin position="25"/>
        <end position="434"/>
    </location>
</feature>
<dbReference type="PROSITE" id="PS50013">
    <property type="entry name" value="CHROMO_2"/>
    <property type="match status" value="1"/>
</dbReference>
<dbReference type="Proteomes" id="UP000318288">
    <property type="component" value="Unassembled WGS sequence"/>
</dbReference>
<name>A0A5C6EHC5_9BACT</name>
<dbReference type="EMBL" id="SJPW01000007">
    <property type="protein sequence ID" value="TWU47447.1"/>
    <property type="molecule type" value="Genomic_DNA"/>
</dbReference>
<dbReference type="RefSeq" id="WP_246114752.1">
    <property type="nucleotide sequence ID" value="NZ_SJPW01000007.1"/>
</dbReference>
<keyword evidence="5" id="KW-1185">Reference proteome</keyword>
<comment type="caution">
    <text evidence="4">The sequence shown here is derived from an EMBL/GenBank/DDBJ whole genome shotgun (WGS) entry which is preliminary data.</text>
</comment>
<gene>
    <name evidence="4" type="ORF">Poly51_52470</name>
</gene>
<evidence type="ECO:0000256" key="1">
    <source>
        <dbReference type="SAM" id="MobiDB-lite"/>
    </source>
</evidence>
<dbReference type="InterPro" id="IPR000953">
    <property type="entry name" value="Chromo/chromo_shadow_dom"/>
</dbReference>
<evidence type="ECO:0000313" key="5">
    <source>
        <dbReference type="Proteomes" id="UP000318288"/>
    </source>
</evidence>
<reference evidence="4 5" key="1">
    <citation type="submission" date="2019-02" db="EMBL/GenBank/DDBJ databases">
        <title>Deep-cultivation of Planctomycetes and their phenomic and genomic characterization uncovers novel biology.</title>
        <authorList>
            <person name="Wiegand S."/>
            <person name="Jogler M."/>
            <person name="Boedeker C."/>
            <person name="Pinto D."/>
            <person name="Vollmers J."/>
            <person name="Rivas-Marin E."/>
            <person name="Kohn T."/>
            <person name="Peeters S.H."/>
            <person name="Heuer A."/>
            <person name="Rast P."/>
            <person name="Oberbeckmann S."/>
            <person name="Bunk B."/>
            <person name="Jeske O."/>
            <person name="Meyerdierks A."/>
            <person name="Storesund J.E."/>
            <person name="Kallscheuer N."/>
            <person name="Luecker S."/>
            <person name="Lage O.M."/>
            <person name="Pohl T."/>
            <person name="Merkel B.J."/>
            <person name="Hornburger P."/>
            <person name="Mueller R.-W."/>
            <person name="Bruemmer F."/>
            <person name="Labrenz M."/>
            <person name="Spormann A.M."/>
            <person name="Op Den Camp H."/>
            <person name="Overmann J."/>
            <person name="Amann R."/>
            <person name="Jetten M.S.M."/>
            <person name="Mascher T."/>
            <person name="Medema M.H."/>
            <person name="Devos D.P."/>
            <person name="Kaster A.-K."/>
            <person name="Ovreas L."/>
            <person name="Rohde M."/>
            <person name="Galperin M.Y."/>
            <person name="Jogler C."/>
        </authorList>
    </citation>
    <scope>NUCLEOTIDE SEQUENCE [LARGE SCALE GENOMIC DNA]</scope>
    <source>
        <strain evidence="4 5">Poly51</strain>
    </source>
</reference>
<keyword evidence="2" id="KW-0732">Signal</keyword>
<evidence type="ECO:0000313" key="4">
    <source>
        <dbReference type="EMBL" id="TWU47447.1"/>
    </source>
</evidence>
<organism evidence="4 5">
    <name type="scientific">Rubripirellula tenax</name>
    <dbReference type="NCBI Taxonomy" id="2528015"/>
    <lineage>
        <taxon>Bacteria</taxon>
        <taxon>Pseudomonadati</taxon>
        <taxon>Planctomycetota</taxon>
        <taxon>Planctomycetia</taxon>
        <taxon>Pirellulales</taxon>
        <taxon>Pirellulaceae</taxon>
        <taxon>Rubripirellula</taxon>
    </lineage>
</organism>
<feature type="domain" description="Chromo" evidence="3">
    <location>
        <begin position="356"/>
        <end position="393"/>
    </location>
</feature>
<feature type="signal peptide" evidence="2">
    <location>
        <begin position="1"/>
        <end position="24"/>
    </location>
</feature>
<accession>A0A5C6EHC5</accession>